<comment type="caution">
    <text evidence="1">The sequence shown here is derived from an EMBL/GenBank/DDBJ whole genome shotgun (WGS) entry which is preliminary data.</text>
</comment>
<accession>A0ABQ9YQD3</accession>
<protein>
    <submittedName>
        <fullName evidence="1">Uncharacterized protein</fullName>
    </submittedName>
</protein>
<evidence type="ECO:0000313" key="1">
    <source>
        <dbReference type="EMBL" id="KAK4002834.1"/>
    </source>
</evidence>
<proteinExistence type="predicted"/>
<organism evidence="1 2">
    <name type="scientific">Daphnia magna</name>
    <dbReference type="NCBI Taxonomy" id="35525"/>
    <lineage>
        <taxon>Eukaryota</taxon>
        <taxon>Metazoa</taxon>
        <taxon>Ecdysozoa</taxon>
        <taxon>Arthropoda</taxon>
        <taxon>Crustacea</taxon>
        <taxon>Branchiopoda</taxon>
        <taxon>Diplostraca</taxon>
        <taxon>Cladocera</taxon>
        <taxon>Anomopoda</taxon>
        <taxon>Daphniidae</taxon>
        <taxon>Daphnia</taxon>
    </lineage>
</organism>
<dbReference type="Proteomes" id="UP001234178">
    <property type="component" value="Unassembled WGS sequence"/>
</dbReference>
<evidence type="ECO:0000313" key="2">
    <source>
        <dbReference type="Proteomes" id="UP001234178"/>
    </source>
</evidence>
<gene>
    <name evidence="1" type="ORF">OUZ56_004633</name>
</gene>
<dbReference type="EMBL" id="JAOYFB010000001">
    <property type="protein sequence ID" value="KAK4002834.1"/>
    <property type="molecule type" value="Genomic_DNA"/>
</dbReference>
<keyword evidence="2" id="KW-1185">Reference proteome</keyword>
<name>A0ABQ9YQD3_9CRUS</name>
<reference evidence="1 2" key="1">
    <citation type="journal article" date="2023" name="Nucleic Acids Res.">
        <title>The hologenome of Daphnia magna reveals possible DNA methylation and microbiome-mediated evolution of the host genome.</title>
        <authorList>
            <person name="Chaturvedi A."/>
            <person name="Li X."/>
            <person name="Dhandapani V."/>
            <person name="Marshall H."/>
            <person name="Kissane S."/>
            <person name="Cuenca-Cambronero M."/>
            <person name="Asole G."/>
            <person name="Calvet F."/>
            <person name="Ruiz-Romero M."/>
            <person name="Marangio P."/>
            <person name="Guigo R."/>
            <person name="Rago D."/>
            <person name="Mirbahai L."/>
            <person name="Eastwood N."/>
            <person name="Colbourne J.K."/>
            <person name="Zhou J."/>
            <person name="Mallon E."/>
            <person name="Orsini L."/>
        </authorList>
    </citation>
    <scope>NUCLEOTIDE SEQUENCE [LARGE SCALE GENOMIC DNA]</scope>
    <source>
        <strain evidence="1">LRV0_1</strain>
    </source>
</reference>
<sequence length="85" mass="9580">MACCISRHPLIWWRSNNYFCVFKTLQLLLGETTLWGPHLGSRVVNRKMLRPGLREAPQCGVVSTRCIGSELERHSRQAASVSPGD</sequence>